<evidence type="ECO:0000313" key="5">
    <source>
        <dbReference type="EMBL" id="BBK03602.1"/>
    </source>
</evidence>
<dbReference type="Pfam" id="PF00894">
    <property type="entry name" value="Luteo_coat"/>
    <property type="match status" value="1"/>
</dbReference>
<organism evidence="5">
    <name type="scientific">Groundnut rosette assistor virus</name>
    <dbReference type="NCBI Taxonomy" id="33761"/>
    <lineage>
        <taxon>Viruses</taxon>
        <taxon>Riboviria</taxon>
        <taxon>Orthornavirae</taxon>
        <taxon>Pisuviricota</taxon>
        <taxon>Pisoniviricetes</taxon>
        <taxon>Sobelivirales</taxon>
        <taxon>Solemoviridae</taxon>
        <taxon>Polerovirus</taxon>
        <taxon>Polerovirus GRAV</taxon>
    </lineage>
</organism>
<feature type="compositionally biased region" description="Basic residues" evidence="4">
    <location>
        <begin position="40"/>
        <end position="55"/>
    </location>
</feature>
<proteinExistence type="predicted"/>
<keyword evidence="2 5" id="KW-0167">Capsid protein</keyword>
<dbReference type="PRINTS" id="PR00915">
    <property type="entry name" value="LUTEOGP1COAT"/>
</dbReference>
<dbReference type="InterPro" id="IPR029053">
    <property type="entry name" value="Viral_coat"/>
</dbReference>
<accession>A0A5K7VL14</accession>
<evidence type="ECO:0000256" key="1">
    <source>
        <dbReference type="ARBA" id="ARBA00004328"/>
    </source>
</evidence>
<evidence type="ECO:0000256" key="2">
    <source>
        <dbReference type="ARBA" id="ARBA00022561"/>
    </source>
</evidence>
<reference evidence="5" key="1">
    <citation type="journal article" date="2020" name="Crop Prot.">
        <title>Occurrence and genetic diversity of groundnut rosette assistor virus in western Kenya.</title>
        <authorList>
            <person name="Mabele A.S."/>
            <person name="Were H.K."/>
            <person name="Ndong'a M.F.O."/>
            <person name="Mukoye B."/>
        </authorList>
    </citation>
    <scope>NUCLEOTIDE SEQUENCE</scope>
    <source>
        <strain evidence="5">BG3</strain>
    </source>
</reference>
<dbReference type="GO" id="GO:0005198">
    <property type="term" value="F:structural molecule activity"/>
    <property type="evidence" value="ECO:0007669"/>
    <property type="project" value="InterPro"/>
</dbReference>
<dbReference type="EMBL" id="LC480459">
    <property type="protein sequence ID" value="BBK03602.1"/>
    <property type="molecule type" value="Genomic_RNA"/>
</dbReference>
<sequence length="199" mass="22325">MNTVVVRRPGNGRANRRRNRRAPRRNPVVVVQAPRQPNSGRRRRRNRRRVNRGSRNRGGSGETFVFSKDNLTGSSNGSITFGPSLSDCPAFSSGILKAYHEYKISMVKVEFISEAASTSSGSIAYELDPHCKSSSLQSYVNKFGITRNGQRSWMGRYINGVEWHDASEDQFRFLYKGNGSSAIAGSFRFTIKCQVQNPK</sequence>
<evidence type="ECO:0000256" key="4">
    <source>
        <dbReference type="SAM" id="MobiDB-lite"/>
    </source>
</evidence>
<name>A0A5K7VL14_9VIRU</name>
<feature type="region of interest" description="Disordered" evidence="4">
    <location>
        <begin position="1"/>
        <end position="67"/>
    </location>
</feature>
<dbReference type="Gene3D" id="2.60.120.20">
    <property type="match status" value="1"/>
</dbReference>
<keyword evidence="3" id="KW-0946">Virion</keyword>
<dbReference type="GO" id="GO:0019028">
    <property type="term" value="C:viral capsid"/>
    <property type="evidence" value="ECO:0007669"/>
    <property type="project" value="UniProtKB-KW"/>
</dbReference>
<evidence type="ECO:0000256" key="3">
    <source>
        <dbReference type="ARBA" id="ARBA00022844"/>
    </source>
</evidence>
<feature type="compositionally biased region" description="Low complexity" evidence="4">
    <location>
        <begin position="1"/>
        <end position="13"/>
    </location>
</feature>
<feature type="compositionally biased region" description="Low complexity" evidence="4">
    <location>
        <begin position="25"/>
        <end position="39"/>
    </location>
</feature>
<protein>
    <submittedName>
        <fullName evidence="5">Coat protein</fullName>
    </submittedName>
</protein>
<comment type="subcellular location">
    <subcellularLocation>
        <location evidence="1">Virion</location>
    </subcellularLocation>
</comment>
<gene>
    <name evidence="5" type="primary">CP</name>
</gene>
<dbReference type="InterPro" id="IPR001517">
    <property type="entry name" value="Luteo_coat"/>
</dbReference>
<feature type="compositionally biased region" description="Basic residues" evidence="4">
    <location>
        <begin position="14"/>
        <end position="24"/>
    </location>
</feature>